<name>A0A160TNZ4_9ZZZZ</name>
<gene>
    <name evidence="1" type="ORF">MGWOODY_XGa2939</name>
</gene>
<reference evidence="1" key="1">
    <citation type="submission" date="2015-10" db="EMBL/GenBank/DDBJ databases">
        <authorList>
            <person name="Gilbert D.G."/>
        </authorList>
    </citation>
    <scope>NUCLEOTIDE SEQUENCE</scope>
</reference>
<accession>A0A160TNZ4</accession>
<organism evidence="1">
    <name type="scientific">hydrothermal vent metagenome</name>
    <dbReference type="NCBI Taxonomy" id="652676"/>
    <lineage>
        <taxon>unclassified sequences</taxon>
        <taxon>metagenomes</taxon>
        <taxon>ecological metagenomes</taxon>
    </lineage>
</organism>
<protein>
    <submittedName>
        <fullName evidence="1">Uncharacterized protein</fullName>
    </submittedName>
</protein>
<sequence>MSKSPPRYLDQTVAKWAVANDDHILKGPEAALLTVLDSKEFSILDYDIVMRRARQAQAQTIRLLIHQLGRAVGRVLNALWVNPFHKYRVIRAHRHQGELIRSLPDHLLRDIGIEPPSRFQTPVSQFQSPLELQTWLAYNQTFWR</sequence>
<proteinExistence type="predicted"/>
<evidence type="ECO:0000313" key="1">
    <source>
        <dbReference type="EMBL" id="CUS50382.1"/>
    </source>
</evidence>
<dbReference type="EMBL" id="CZRL01000028">
    <property type="protein sequence ID" value="CUS50382.1"/>
    <property type="molecule type" value="Genomic_DNA"/>
</dbReference>
<dbReference type="AlphaFoldDB" id="A0A160TNZ4"/>